<sequence>MLEPHWENAEPPTVGEDQVRDHLRNLKVHKSMGPDEMHPRVLRELADEVARPLSIILEKSWQSSEVPADWKRGNTTPIFKKGKKEDPGNYRLVSLTSVPGKTMEQTLLETMLRHMENKEGIGDSQHGFTKGKSCLTNLVAFYDGVTASVDKGRATDVIYLDLCKAFDPVPHDILVSKLERHGFDGWTTRWIRNWLDGRTQRVVVNSLISKWRTVMSGIPQGLVLGPALFNIFVGNIDSGIEGTLSKFADDTKLCGVVDTLEGRDAIQRDLDRLERWARVSHMKFNKAKCKVLHMGRRNPKHSYRLGREWIESSPEEKDLGALIDKKLNMSRQCVRLQPRKPTMSWAASKEV</sequence>
<accession>A0ABC9YGY9</accession>
<reference evidence="2 3" key="1">
    <citation type="submission" date="2024-06" db="EMBL/GenBank/DDBJ databases">
        <title>The draft genome of Grus japonensis, version 3.</title>
        <authorList>
            <person name="Nabeshima K."/>
            <person name="Suzuki S."/>
            <person name="Onuma M."/>
        </authorList>
    </citation>
    <scope>NUCLEOTIDE SEQUENCE [LARGE SCALE GENOMIC DNA]</scope>
    <source>
        <strain evidence="2 3">451A</strain>
    </source>
</reference>
<dbReference type="InterPro" id="IPR043502">
    <property type="entry name" value="DNA/RNA_pol_sf"/>
</dbReference>
<evidence type="ECO:0000313" key="2">
    <source>
        <dbReference type="EMBL" id="GAB0208846.1"/>
    </source>
</evidence>
<keyword evidence="3" id="KW-1185">Reference proteome</keyword>
<dbReference type="PROSITE" id="PS50878">
    <property type="entry name" value="RT_POL"/>
    <property type="match status" value="1"/>
</dbReference>
<proteinExistence type="predicted"/>
<dbReference type="Pfam" id="PF00078">
    <property type="entry name" value="RVT_1"/>
    <property type="match status" value="1"/>
</dbReference>
<gene>
    <name evidence="2" type="ORF">GRJ2_003350300</name>
</gene>
<dbReference type="PANTHER" id="PTHR33332">
    <property type="entry name" value="REVERSE TRANSCRIPTASE DOMAIN-CONTAINING PROTEIN"/>
    <property type="match status" value="1"/>
</dbReference>
<dbReference type="Proteomes" id="UP001623348">
    <property type="component" value="Unassembled WGS sequence"/>
</dbReference>
<protein>
    <submittedName>
        <fullName evidence="2">Mitochondrial enolase superfamily member 1</fullName>
    </submittedName>
</protein>
<dbReference type="EMBL" id="BAAFJT010000291">
    <property type="protein sequence ID" value="GAB0208846.1"/>
    <property type="molecule type" value="Genomic_DNA"/>
</dbReference>
<dbReference type="SUPFAM" id="SSF56672">
    <property type="entry name" value="DNA/RNA polymerases"/>
    <property type="match status" value="1"/>
</dbReference>
<dbReference type="AlphaFoldDB" id="A0ABC9YGY9"/>
<dbReference type="CDD" id="cd01650">
    <property type="entry name" value="RT_nLTR_like"/>
    <property type="match status" value="1"/>
</dbReference>
<comment type="caution">
    <text evidence="2">The sequence shown here is derived from an EMBL/GenBank/DDBJ whole genome shotgun (WGS) entry which is preliminary data.</text>
</comment>
<evidence type="ECO:0000259" key="1">
    <source>
        <dbReference type="PROSITE" id="PS50878"/>
    </source>
</evidence>
<feature type="domain" description="Reverse transcriptase" evidence="1">
    <location>
        <begin position="59"/>
        <end position="323"/>
    </location>
</feature>
<name>A0ABC9YGY9_GRUJA</name>
<organism evidence="2 3">
    <name type="scientific">Grus japonensis</name>
    <name type="common">Japanese crane</name>
    <name type="synonym">Red-crowned crane</name>
    <dbReference type="NCBI Taxonomy" id="30415"/>
    <lineage>
        <taxon>Eukaryota</taxon>
        <taxon>Metazoa</taxon>
        <taxon>Chordata</taxon>
        <taxon>Craniata</taxon>
        <taxon>Vertebrata</taxon>
        <taxon>Euteleostomi</taxon>
        <taxon>Archelosauria</taxon>
        <taxon>Archosauria</taxon>
        <taxon>Dinosauria</taxon>
        <taxon>Saurischia</taxon>
        <taxon>Theropoda</taxon>
        <taxon>Coelurosauria</taxon>
        <taxon>Aves</taxon>
        <taxon>Neognathae</taxon>
        <taxon>Neoaves</taxon>
        <taxon>Gruiformes</taxon>
        <taxon>Gruidae</taxon>
        <taxon>Grus</taxon>
    </lineage>
</organism>
<dbReference type="InterPro" id="IPR000477">
    <property type="entry name" value="RT_dom"/>
</dbReference>
<evidence type="ECO:0000313" key="3">
    <source>
        <dbReference type="Proteomes" id="UP001623348"/>
    </source>
</evidence>